<feature type="transmembrane region" description="Helical" evidence="1">
    <location>
        <begin position="6"/>
        <end position="28"/>
    </location>
</feature>
<reference evidence="2 3" key="1">
    <citation type="submission" date="2014-09" db="EMBL/GenBank/DDBJ databases">
        <authorList>
            <person name="Martin A.A."/>
        </authorList>
    </citation>
    <scope>NUCLEOTIDE SEQUENCE</scope>
    <source>
        <strain evidence="3">ED321</strain>
        <strain evidence="2">ED321 Heterogonic</strain>
    </source>
</reference>
<evidence type="ECO:0000313" key="3">
    <source>
        <dbReference type="Proteomes" id="UP000035682"/>
    </source>
</evidence>
<keyword evidence="1" id="KW-0472">Membrane</keyword>
<keyword evidence="3" id="KW-1185">Reference proteome</keyword>
<gene>
    <name evidence="2 4 5" type="ORF">SRAE_1000273400</name>
</gene>
<keyword evidence="1" id="KW-0812">Transmembrane</keyword>
<evidence type="ECO:0000313" key="5">
    <source>
        <dbReference type="WormBase" id="SRAE_1000273400"/>
    </source>
</evidence>
<organism evidence="2">
    <name type="scientific">Strongyloides ratti</name>
    <name type="common">Parasitic roundworm</name>
    <dbReference type="NCBI Taxonomy" id="34506"/>
    <lineage>
        <taxon>Eukaryota</taxon>
        <taxon>Metazoa</taxon>
        <taxon>Ecdysozoa</taxon>
        <taxon>Nematoda</taxon>
        <taxon>Chromadorea</taxon>
        <taxon>Rhabditida</taxon>
        <taxon>Tylenchina</taxon>
        <taxon>Panagrolaimomorpha</taxon>
        <taxon>Strongyloidoidea</taxon>
        <taxon>Strongyloididae</taxon>
        <taxon>Strongyloides</taxon>
    </lineage>
</organism>
<keyword evidence="1" id="KW-1133">Transmembrane helix</keyword>
<dbReference type="WormBase" id="SRAE_1000273400">
    <property type="protein sequence ID" value="SRP07546"/>
    <property type="gene ID" value="WBGene00259350"/>
</dbReference>
<dbReference type="AlphaFoldDB" id="A0A090LAB6"/>
<dbReference type="RefSeq" id="XP_024503681.1">
    <property type="nucleotide sequence ID" value="XM_024649845.1"/>
</dbReference>
<evidence type="ECO:0000313" key="2">
    <source>
        <dbReference type="EMBL" id="CEF64480.1"/>
    </source>
</evidence>
<dbReference type="Pfam" id="PF21525">
    <property type="entry name" value="Nlp36"/>
    <property type="match status" value="1"/>
</dbReference>
<protein>
    <submittedName>
        <fullName evidence="2 4">Uncharacterized protein</fullName>
    </submittedName>
</protein>
<dbReference type="Proteomes" id="UP000035682">
    <property type="component" value="Unplaced"/>
</dbReference>
<dbReference type="EMBL" id="LN609528">
    <property type="protein sequence ID" value="CEF64480.1"/>
    <property type="molecule type" value="Genomic_DNA"/>
</dbReference>
<name>A0A090LAB6_STRRB</name>
<reference evidence="4" key="2">
    <citation type="submission" date="2020-12" db="UniProtKB">
        <authorList>
            <consortium name="WormBaseParasite"/>
        </authorList>
    </citation>
    <scope>IDENTIFICATION</scope>
</reference>
<dbReference type="GeneID" id="36376845"/>
<dbReference type="WBParaSite" id="SRAE_1000273400.1">
    <property type="protein sequence ID" value="SRAE_1000273400.1"/>
    <property type="gene ID" value="WBGene00259350"/>
</dbReference>
<evidence type="ECO:0000256" key="1">
    <source>
        <dbReference type="SAM" id="Phobius"/>
    </source>
</evidence>
<proteinExistence type="predicted"/>
<dbReference type="CTD" id="36376845"/>
<sequence>MPFQSLTYIDLTGVVLCFTIFLLFLYILSLIINYTLVLDDDEATEFEKFGANNNFKFGRRPLSVVKYKVHRYNKMLAEKGY</sequence>
<evidence type="ECO:0000313" key="4">
    <source>
        <dbReference type="WBParaSite" id="SRAE_1000273400.1"/>
    </source>
</evidence>
<accession>A0A090LAB6</accession>